<dbReference type="KEGG" id="bqy:MUS_4112"/>
<evidence type="ECO:0000313" key="2">
    <source>
        <dbReference type="Proteomes" id="UP000002878"/>
    </source>
</evidence>
<sequence length="39" mass="4389">MTKPSAEGTAFFPQPGISGFFIFLKNHVYLQNQSAKMVR</sequence>
<dbReference type="EMBL" id="CP003332">
    <property type="protein sequence ID" value="AFJ63954.1"/>
    <property type="molecule type" value="Genomic_DNA"/>
</dbReference>
<dbReference type="AlphaFoldDB" id="I2CBD0"/>
<name>I2CBD0_BACAY</name>
<proteinExistence type="predicted"/>
<evidence type="ECO:0000313" key="1">
    <source>
        <dbReference type="EMBL" id="AFJ63954.1"/>
    </source>
</evidence>
<dbReference type="Proteomes" id="UP000002878">
    <property type="component" value="Chromosome"/>
</dbReference>
<protein>
    <submittedName>
        <fullName evidence="1">Uncharacterized protein</fullName>
    </submittedName>
</protein>
<reference evidence="1 2" key="1">
    <citation type="journal article" date="2012" name="J. Biotechnol.">
        <title>Genome sequence of the plant growth promoting strain Bacillus amyloliquefaciens subsp. plantarum B9601-Y2 and expression of mersacidin and other secondary metabolites.</title>
        <authorList>
            <person name="He P."/>
            <person name="Hao K."/>
            <person name="Blom J."/>
            <person name="Ruckert C."/>
            <person name="Vater J."/>
            <person name="Mao Z."/>
            <person name="Wu Y."/>
            <person name="Hou M."/>
            <person name="He P."/>
            <person name="He Y."/>
            <person name="Borriss R."/>
        </authorList>
    </citation>
    <scope>NUCLEOTIDE SEQUENCE [LARGE SCALE GENOMIC DNA]</scope>
    <source>
        <strain evidence="1">Y2</strain>
    </source>
</reference>
<dbReference type="HOGENOM" id="CLU_3304124_0_0_9"/>
<accession>I2CBD0</accession>
<gene>
    <name evidence="1" type="ORF">MUS_4112</name>
</gene>
<organism evidence="1 2">
    <name type="scientific">Bacillus amyloliquefaciens (strain Y2)</name>
    <name type="common">Bacillus amyloliquefaciens subsp. plantarum (strain B9601-Y2)</name>
    <dbReference type="NCBI Taxonomy" id="1155777"/>
    <lineage>
        <taxon>Bacteria</taxon>
        <taxon>Bacillati</taxon>
        <taxon>Bacillota</taxon>
        <taxon>Bacilli</taxon>
        <taxon>Bacillales</taxon>
        <taxon>Bacillaceae</taxon>
        <taxon>Bacillus</taxon>
        <taxon>Bacillus amyloliquefaciens group</taxon>
    </lineage>
</organism>
<dbReference type="PATRIC" id="fig|1126211.3.peg.3912"/>